<dbReference type="Pfam" id="PF13602">
    <property type="entry name" value="ADH_zinc_N_2"/>
    <property type="match status" value="1"/>
</dbReference>
<dbReference type="InterPro" id="IPR020843">
    <property type="entry name" value="ER"/>
</dbReference>
<dbReference type="Pfam" id="PF08240">
    <property type="entry name" value="ADH_N"/>
    <property type="match status" value="1"/>
</dbReference>
<dbReference type="InterPro" id="IPR052733">
    <property type="entry name" value="Chloroplast_QOR"/>
</dbReference>
<dbReference type="SUPFAM" id="SSF50129">
    <property type="entry name" value="GroES-like"/>
    <property type="match status" value="1"/>
</dbReference>
<dbReference type="GO" id="GO:0008270">
    <property type="term" value="F:zinc ion binding"/>
    <property type="evidence" value="ECO:0007669"/>
    <property type="project" value="InterPro"/>
</dbReference>
<gene>
    <name evidence="1" type="ORF">E3T53_10555</name>
</gene>
<dbReference type="SMART" id="SM00829">
    <property type="entry name" value="PKS_ER"/>
    <property type="match status" value="1"/>
</dbReference>
<name>A0A4Y8KPM3_9MICO</name>
<dbReference type="InterPro" id="IPR011032">
    <property type="entry name" value="GroES-like_sf"/>
</dbReference>
<dbReference type="PANTHER" id="PTHR44013">
    <property type="entry name" value="ZINC-TYPE ALCOHOL DEHYDROGENASE-LIKE PROTEIN C16A3.02C"/>
    <property type="match status" value="1"/>
</dbReference>
<dbReference type="AlphaFoldDB" id="A0A4Y8KPM3"/>
<keyword evidence="2" id="KW-1185">Reference proteome</keyword>
<dbReference type="EMBL" id="SOHQ01000028">
    <property type="protein sequence ID" value="TFD78682.1"/>
    <property type="molecule type" value="Genomic_DNA"/>
</dbReference>
<sequence>MKAIIQRQYGGPETYEQANLPKPVPDTDEVLIRVRGASLNAADILLMRGEPYLLRLAFGLRGPRVTIRGRDAAGVVEAVGSAVHRFTVGDEVFAEVSAGSFAEYTVAPERVVSRKPTTVSFESAATVPVAGTTALQGLRDVARVRPGDSVLINGAAGGVGSFAVQLARALGAEVTAVCSTRNVDLVRSVGAHHVIDYATQDFASGDTTYDAVFDLVGNRTINECRRALKRHGTLVLSSGAGGRVFGPMGRILGASVRSMFVEQTLRPLVATASAADLDVLREHIEAGRVSPAIERTYPLAETKAAVSHLIEHHARGKVAISV</sequence>
<evidence type="ECO:0000313" key="2">
    <source>
        <dbReference type="Proteomes" id="UP000298218"/>
    </source>
</evidence>
<reference evidence="1 2" key="1">
    <citation type="submission" date="2019-03" db="EMBL/GenBank/DDBJ databases">
        <title>Genomics of glacier-inhabiting Cryobacterium strains.</title>
        <authorList>
            <person name="Liu Q."/>
            <person name="Xin Y.-H."/>
        </authorList>
    </citation>
    <scope>NUCLEOTIDE SEQUENCE [LARGE SCALE GENOMIC DNA]</scope>
    <source>
        <strain evidence="1 2">CGMCC 1.4292</strain>
    </source>
</reference>
<accession>A0A4Y8KPM3</accession>
<dbReference type="InterPro" id="IPR036291">
    <property type="entry name" value="NAD(P)-bd_dom_sf"/>
</dbReference>
<dbReference type="Gene3D" id="3.90.180.10">
    <property type="entry name" value="Medium-chain alcohol dehydrogenases, catalytic domain"/>
    <property type="match status" value="1"/>
</dbReference>
<dbReference type="CDD" id="cd08267">
    <property type="entry name" value="MDR1"/>
    <property type="match status" value="1"/>
</dbReference>
<dbReference type="PANTHER" id="PTHR44013:SF1">
    <property type="entry name" value="ZINC-TYPE ALCOHOL DEHYDROGENASE-LIKE PROTEIN C16A3.02C"/>
    <property type="match status" value="1"/>
</dbReference>
<dbReference type="InterPro" id="IPR002364">
    <property type="entry name" value="Quin_OxRdtase/zeta-crystal_CS"/>
</dbReference>
<dbReference type="Gene3D" id="3.40.50.720">
    <property type="entry name" value="NAD(P)-binding Rossmann-like Domain"/>
    <property type="match status" value="1"/>
</dbReference>
<dbReference type="Proteomes" id="UP000298218">
    <property type="component" value="Unassembled WGS sequence"/>
</dbReference>
<comment type="caution">
    <text evidence="1">The sequence shown here is derived from an EMBL/GenBank/DDBJ whole genome shotgun (WGS) entry which is preliminary data.</text>
</comment>
<evidence type="ECO:0000313" key="1">
    <source>
        <dbReference type="EMBL" id="TFD78682.1"/>
    </source>
</evidence>
<dbReference type="GO" id="GO:0016491">
    <property type="term" value="F:oxidoreductase activity"/>
    <property type="evidence" value="ECO:0007669"/>
    <property type="project" value="InterPro"/>
</dbReference>
<organism evidence="1 2">
    <name type="scientific">Cryobacterium psychrophilum</name>
    <dbReference type="NCBI Taxonomy" id="41988"/>
    <lineage>
        <taxon>Bacteria</taxon>
        <taxon>Bacillati</taxon>
        <taxon>Actinomycetota</taxon>
        <taxon>Actinomycetes</taxon>
        <taxon>Micrococcales</taxon>
        <taxon>Microbacteriaceae</taxon>
        <taxon>Cryobacterium</taxon>
    </lineage>
</organism>
<dbReference type="SUPFAM" id="SSF51735">
    <property type="entry name" value="NAD(P)-binding Rossmann-fold domains"/>
    <property type="match status" value="1"/>
</dbReference>
<protein>
    <submittedName>
        <fullName evidence="1">NAD(P)-dependent alcohol dehydrogenase</fullName>
    </submittedName>
</protein>
<dbReference type="InterPro" id="IPR013154">
    <property type="entry name" value="ADH-like_N"/>
</dbReference>
<dbReference type="OrthoDB" id="9790818at2"/>
<dbReference type="PROSITE" id="PS01162">
    <property type="entry name" value="QOR_ZETA_CRYSTAL"/>
    <property type="match status" value="1"/>
</dbReference>
<proteinExistence type="predicted"/>